<gene>
    <name evidence="2" type="ORF">FY036_22715</name>
</gene>
<dbReference type="OrthoDB" id="8085080at2"/>
<dbReference type="Proteomes" id="UP000323258">
    <property type="component" value="Unassembled WGS sequence"/>
</dbReference>
<dbReference type="AlphaFoldDB" id="A0A5D4GRA7"/>
<name>A0A5D4GRA7_9HYPH</name>
<comment type="caution">
    <text evidence="2">The sequence shown here is derived from an EMBL/GenBank/DDBJ whole genome shotgun (WGS) entry which is preliminary data.</text>
</comment>
<sequence length="258" mass="27797">MGKWNLLLDELCNRAGFVDTASLAARFCELSNSGGQRDFDTAVRNLNNWRSGRHVPRLRSLRVLEQLLGVDEDPALAARWHALYRQAREAEEDDESAAAGATSARPSGEAQTAGARWRGWLDLRTATSGALLFCLGMGTGAFLASDWRPWGGLPADAPLVSYTPEFNIAVGESRIIHAERGDCGKLPRDWPDVAGALPVSQTGTFSDGGLARRNSKFCNGETPARAIVFSATQAGVEEFLIQGDFFRVTVAEAGAATQ</sequence>
<reference evidence="2 3" key="2">
    <citation type="submission" date="2019-09" db="EMBL/GenBank/DDBJ databases">
        <title>Mesorhizobium sp. MaA-C15 isolated from Microcystis aeruginosa.</title>
        <authorList>
            <person name="Jeong S.E."/>
            <person name="Jin H.M."/>
            <person name="Jeon C.O."/>
        </authorList>
    </citation>
    <scope>NUCLEOTIDE SEQUENCE [LARGE SCALE GENOMIC DNA]</scope>
    <source>
        <strain evidence="2 3">MaA-C15</strain>
    </source>
</reference>
<proteinExistence type="predicted"/>
<evidence type="ECO:0000256" key="1">
    <source>
        <dbReference type="SAM" id="MobiDB-lite"/>
    </source>
</evidence>
<accession>A0A5D4GRA7</accession>
<reference evidence="2 3" key="1">
    <citation type="submission" date="2019-08" db="EMBL/GenBank/DDBJ databases">
        <authorList>
            <person name="Seo Y.L."/>
        </authorList>
    </citation>
    <scope>NUCLEOTIDE SEQUENCE [LARGE SCALE GENOMIC DNA]</scope>
    <source>
        <strain evidence="2 3">MaA-C15</strain>
    </source>
</reference>
<dbReference type="EMBL" id="VSZS01000068">
    <property type="protein sequence ID" value="TYR29865.1"/>
    <property type="molecule type" value="Genomic_DNA"/>
</dbReference>
<feature type="region of interest" description="Disordered" evidence="1">
    <location>
        <begin position="91"/>
        <end position="112"/>
    </location>
</feature>
<keyword evidence="3" id="KW-1185">Reference proteome</keyword>
<protein>
    <submittedName>
        <fullName evidence="2">Uncharacterized protein</fullName>
    </submittedName>
</protein>
<evidence type="ECO:0000313" key="2">
    <source>
        <dbReference type="EMBL" id="TYR29865.1"/>
    </source>
</evidence>
<organism evidence="2 3">
    <name type="scientific">Neoaquamicrobium microcysteis</name>
    <dbReference type="NCBI Taxonomy" id="2682781"/>
    <lineage>
        <taxon>Bacteria</taxon>
        <taxon>Pseudomonadati</taxon>
        <taxon>Pseudomonadota</taxon>
        <taxon>Alphaproteobacteria</taxon>
        <taxon>Hyphomicrobiales</taxon>
        <taxon>Phyllobacteriaceae</taxon>
        <taxon>Neoaquamicrobium</taxon>
    </lineage>
</organism>
<evidence type="ECO:0000313" key="3">
    <source>
        <dbReference type="Proteomes" id="UP000323258"/>
    </source>
</evidence>